<feature type="region of interest" description="Disordered" evidence="1">
    <location>
        <begin position="108"/>
        <end position="128"/>
    </location>
</feature>
<dbReference type="Proteomes" id="UP000694888">
    <property type="component" value="Unplaced"/>
</dbReference>
<evidence type="ECO:0000313" key="2">
    <source>
        <dbReference type="Proteomes" id="UP000694888"/>
    </source>
</evidence>
<name>A0ABM0ZWT8_APLCA</name>
<evidence type="ECO:0000256" key="1">
    <source>
        <dbReference type="SAM" id="MobiDB-lite"/>
    </source>
</evidence>
<keyword evidence="2" id="KW-1185">Reference proteome</keyword>
<dbReference type="RefSeq" id="XP_012936126.1">
    <property type="nucleotide sequence ID" value="XM_013080672.2"/>
</dbReference>
<organism evidence="2 3">
    <name type="scientific">Aplysia californica</name>
    <name type="common">California sea hare</name>
    <dbReference type="NCBI Taxonomy" id="6500"/>
    <lineage>
        <taxon>Eukaryota</taxon>
        <taxon>Metazoa</taxon>
        <taxon>Spiralia</taxon>
        <taxon>Lophotrochozoa</taxon>
        <taxon>Mollusca</taxon>
        <taxon>Gastropoda</taxon>
        <taxon>Heterobranchia</taxon>
        <taxon>Euthyneura</taxon>
        <taxon>Tectipleura</taxon>
        <taxon>Aplysiida</taxon>
        <taxon>Aplysioidea</taxon>
        <taxon>Aplysiidae</taxon>
        <taxon>Aplysia</taxon>
    </lineage>
</organism>
<reference evidence="3" key="1">
    <citation type="submission" date="2025-08" db="UniProtKB">
        <authorList>
            <consortium name="RefSeq"/>
        </authorList>
    </citation>
    <scope>IDENTIFICATION</scope>
</reference>
<feature type="compositionally biased region" description="Basic and acidic residues" evidence="1">
    <location>
        <begin position="108"/>
        <end position="120"/>
    </location>
</feature>
<gene>
    <name evidence="3" type="primary">LOC106011354</name>
</gene>
<dbReference type="GeneID" id="106011354"/>
<protein>
    <submittedName>
        <fullName evidence="3">Uncharacterized protein LOC106011354</fullName>
    </submittedName>
</protein>
<proteinExistence type="predicted"/>
<accession>A0ABM0ZWT8</accession>
<sequence>MYRISSCARQGIEPENIKGDYPYFDLDRPYYGEQELLHHYPNLYDFRRAAAFREPPPVFAPYNRPLVPPKDRPSYMKGKDYRVTSDWLSKWGDKRILLYRCQNVKEFPRKTPSEPRDTKTHSSTYKYC</sequence>
<evidence type="ECO:0000313" key="3">
    <source>
        <dbReference type="RefSeq" id="XP_012936126.1"/>
    </source>
</evidence>